<keyword evidence="1" id="KW-1133">Transmembrane helix</keyword>
<keyword evidence="1" id="KW-0812">Transmembrane</keyword>
<evidence type="ECO:0000313" key="2">
    <source>
        <dbReference type="EMBL" id="KON89531.1"/>
    </source>
</evidence>
<comment type="caution">
    <text evidence="2">The sequence shown here is derived from an EMBL/GenBank/DDBJ whole genome shotgun (WGS) entry which is preliminary data.</text>
</comment>
<keyword evidence="1" id="KW-0472">Membrane</keyword>
<name>A0A0M0GJB8_SPOGL</name>
<sequence length="63" mass="6567">MSGAAAGIFALSVVLLLGGIHFFLSIKKPGVYPPKYVQKKRAAALAAGGAFLFLLGMIVISFQ</sequence>
<dbReference type="OrthoDB" id="2943327at2"/>
<dbReference type="Pfam" id="PF26302">
    <property type="entry name" value="YhzF"/>
    <property type="match status" value="1"/>
</dbReference>
<dbReference type="EMBL" id="LGUF01000007">
    <property type="protein sequence ID" value="KON89531.1"/>
    <property type="molecule type" value="Genomic_DNA"/>
</dbReference>
<proteinExistence type="predicted"/>
<protein>
    <submittedName>
        <fullName evidence="2">Uncharacterized protein</fullName>
    </submittedName>
</protein>
<feature type="transmembrane region" description="Helical" evidence="1">
    <location>
        <begin position="6"/>
        <end position="24"/>
    </location>
</feature>
<dbReference type="Proteomes" id="UP000037109">
    <property type="component" value="Unassembled WGS sequence"/>
</dbReference>
<evidence type="ECO:0000256" key="1">
    <source>
        <dbReference type="SAM" id="Phobius"/>
    </source>
</evidence>
<evidence type="ECO:0000313" key="3">
    <source>
        <dbReference type="Proteomes" id="UP000037109"/>
    </source>
</evidence>
<accession>A0A0M0GJB8</accession>
<dbReference type="PATRIC" id="fig|1459.3.peg.5227"/>
<reference evidence="3" key="1">
    <citation type="submission" date="2015-07" db="EMBL/GenBank/DDBJ databases">
        <title>Fjat-10036 dsm4.</title>
        <authorList>
            <person name="Liu B."/>
            <person name="Wang J."/>
            <person name="Zhu Y."/>
            <person name="Liu G."/>
            <person name="Chen Q."/>
            <person name="Chen Z."/>
            <person name="Lan J."/>
            <person name="Che J."/>
            <person name="Ge C."/>
            <person name="Shi H."/>
            <person name="Pan Z."/>
            <person name="Liu X."/>
        </authorList>
    </citation>
    <scope>NUCLEOTIDE SEQUENCE [LARGE SCALE GENOMIC DNA]</scope>
    <source>
        <strain evidence="3">DSM 4</strain>
    </source>
</reference>
<feature type="transmembrane region" description="Helical" evidence="1">
    <location>
        <begin position="44"/>
        <end position="62"/>
    </location>
</feature>
<gene>
    <name evidence="2" type="ORF">AF332_23700</name>
</gene>
<dbReference type="InterPro" id="IPR058724">
    <property type="entry name" value="YhzF"/>
</dbReference>
<organism evidence="2 3">
    <name type="scientific">Sporosarcina globispora</name>
    <name type="common">Bacillus globisporus</name>
    <dbReference type="NCBI Taxonomy" id="1459"/>
    <lineage>
        <taxon>Bacteria</taxon>
        <taxon>Bacillati</taxon>
        <taxon>Bacillota</taxon>
        <taxon>Bacilli</taxon>
        <taxon>Bacillales</taxon>
        <taxon>Caryophanaceae</taxon>
        <taxon>Sporosarcina</taxon>
    </lineage>
</organism>
<dbReference type="AlphaFoldDB" id="A0A0M0GJB8"/>
<keyword evidence="3" id="KW-1185">Reference proteome</keyword>